<proteinExistence type="predicted"/>
<accession>M6WEX2</accession>
<gene>
    <name evidence="1" type="ORF">LEP1GSC133_4571</name>
</gene>
<evidence type="ECO:0000313" key="2">
    <source>
        <dbReference type="Proteomes" id="UP000012159"/>
    </source>
</evidence>
<evidence type="ECO:0000313" key="1">
    <source>
        <dbReference type="EMBL" id="EMO63729.1"/>
    </source>
</evidence>
<protein>
    <submittedName>
        <fullName evidence="1">Uncharacterized protein</fullName>
    </submittedName>
</protein>
<name>M6WEX2_LEPBO</name>
<dbReference type="EMBL" id="AKWF02000040">
    <property type="protein sequence ID" value="EMO63729.1"/>
    <property type="molecule type" value="Genomic_DNA"/>
</dbReference>
<dbReference type="AlphaFoldDB" id="M6WEX2"/>
<organism evidence="1 2">
    <name type="scientific">Leptospira borgpetersenii serovar Pomona str. 200901868</name>
    <dbReference type="NCBI Taxonomy" id="1192866"/>
    <lineage>
        <taxon>Bacteria</taxon>
        <taxon>Pseudomonadati</taxon>
        <taxon>Spirochaetota</taxon>
        <taxon>Spirochaetia</taxon>
        <taxon>Leptospirales</taxon>
        <taxon>Leptospiraceae</taxon>
        <taxon>Leptospira</taxon>
    </lineage>
</organism>
<dbReference type="Proteomes" id="UP000012159">
    <property type="component" value="Unassembled WGS sequence"/>
</dbReference>
<comment type="caution">
    <text evidence="1">The sequence shown here is derived from an EMBL/GenBank/DDBJ whole genome shotgun (WGS) entry which is preliminary data.</text>
</comment>
<reference evidence="1 2" key="1">
    <citation type="submission" date="2013-01" db="EMBL/GenBank/DDBJ databases">
        <authorList>
            <person name="Harkins D.M."/>
            <person name="Durkin A.S."/>
            <person name="Brinkac L.M."/>
            <person name="Haft D.H."/>
            <person name="Selengut J.D."/>
            <person name="Sanka R."/>
            <person name="DePew J."/>
            <person name="Purushe J."/>
            <person name="Picardeau M."/>
            <person name="Werts C."/>
            <person name="Goarant C."/>
            <person name="Vinetz J.M."/>
            <person name="Sutton G.G."/>
            <person name="Nierman W.C."/>
            <person name="Fouts D.E."/>
        </authorList>
    </citation>
    <scope>NUCLEOTIDE SEQUENCE [LARGE SCALE GENOMIC DNA]</scope>
    <source>
        <strain evidence="1 2">200901868</strain>
    </source>
</reference>
<sequence>MLESGGEGLAVWHLMYIQDKPEPKYYPLIEASLRGKKIDQVIAGAYLAVSWKLKEFAPFVLLWDGKKCDAGGPYVSVGSQEDTAKNQRRIT</sequence>